<reference evidence="2 3" key="1">
    <citation type="submission" date="2014-06" db="EMBL/GenBank/DDBJ databases">
        <title>Evolutionary Origins and Diversification of the Mycorrhizal Mutualists.</title>
        <authorList>
            <consortium name="DOE Joint Genome Institute"/>
            <consortium name="Mycorrhizal Genomics Consortium"/>
            <person name="Kohler A."/>
            <person name="Kuo A."/>
            <person name="Nagy L.G."/>
            <person name="Floudas D."/>
            <person name="Copeland A."/>
            <person name="Barry K.W."/>
            <person name="Cichocki N."/>
            <person name="Veneault-Fourrey C."/>
            <person name="LaButti K."/>
            <person name="Lindquist E.A."/>
            <person name="Lipzen A."/>
            <person name="Lundell T."/>
            <person name="Morin E."/>
            <person name="Murat C."/>
            <person name="Riley R."/>
            <person name="Ohm R."/>
            <person name="Sun H."/>
            <person name="Tunlid A."/>
            <person name="Henrissat B."/>
            <person name="Grigoriev I.V."/>
            <person name="Hibbett D.S."/>
            <person name="Martin F."/>
        </authorList>
    </citation>
    <scope>NUCLEOTIDE SEQUENCE [LARGE SCALE GENOMIC DNA]</scope>
    <source>
        <strain evidence="2 3">SS14</strain>
    </source>
</reference>
<gene>
    <name evidence="2" type="ORF">M422DRAFT_35208</name>
</gene>
<sequence length="691" mass="78791">MAIVSPYIHKLADSFYPCSDEVNELREHIKDCEIQTGKIQAEIQYYDCIIENFRREQFKDNTIRGFLQRHETALIAQHARLEEANFATQVARGFFAPIRRLPMELLQRIFELCEPEREVRRRAFYANRGDIRARYWDPTTLRFVCKLWDRVYGNTSTLWTCIRFTLSDEHFDTVALALQRSANRDIDLFIRPSVERTGYTRLLSLFTDHMPRIIGISNSYLDIKLPPDDGESGEQPDTMDDDDVPFDQLHHPNFANPLLGNNHLPPWRLNQYINQYNPPHDAVENLLDPGPHDDIVYVEDDFVAGDVAGDGSNVEDDNYDFGMGLGLGNDADDNMDMGMNWNLDSGLDLNSNSDDEDEDEVAEDDGENDGDGNEDPPPDPPPSFLASLLQASPPNLQYLCLKGDSVPKKDSFHLPRLTELVFALDKKGLFFPDFTKATLLKIQSATFCAAVDSLFAPYLKLLKEMKNIKTLLFRGSPESSLPYYGPSISLPRLTDFTLEYASSAIFKERFACGFKLKSLQRFSLVKIPGTDGHAQEEVPYRFPYRYLELLFAHHMSPPKNLTHITLDSLLIDYATCSELGSLLPSITTATFTRSLVLPSFYEEFMMGYWEPPAGATQSCLSDIVFIKSAFPTRPMDFPKPRRLGDLRGVRVEEMTIEDYQRGVIDGERIVRLKEVKMTRRGRVMDVVDAVL</sequence>
<accession>A0A0C9V9Z3</accession>
<evidence type="ECO:0000313" key="3">
    <source>
        <dbReference type="Proteomes" id="UP000054279"/>
    </source>
</evidence>
<evidence type="ECO:0008006" key="4">
    <source>
        <dbReference type="Google" id="ProtNLM"/>
    </source>
</evidence>
<dbReference type="AlphaFoldDB" id="A0A0C9V9Z3"/>
<proteinExistence type="predicted"/>
<dbReference type="EMBL" id="KN837203">
    <property type="protein sequence ID" value="KIJ34141.1"/>
    <property type="molecule type" value="Genomic_DNA"/>
</dbReference>
<protein>
    <recommendedName>
        <fullName evidence="4">F-box domain-containing protein</fullName>
    </recommendedName>
</protein>
<dbReference type="Proteomes" id="UP000054279">
    <property type="component" value="Unassembled WGS sequence"/>
</dbReference>
<feature type="region of interest" description="Disordered" evidence="1">
    <location>
        <begin position="345"/>
        <end position="384"/>
    </location>
</feature>
<evidence type="ECO:0000256" key="1">
    <source>
        <dbReference type="SAM" id="MobiDB-lite"/>
    </source>
</evidence>
<dbReference type="HOGENOM" id="CLU_398587_0_0_1"/>
<organism evidence="2 3">
    <name type="scientific">Sphaerobolus stellatus (strain SS14)</name>
    <dbReference type="NCBI Taxonomy" id="990650"/>
    <lineage>
        <taxon>Eukaryota</taxon>
        <taxon>Fungi</taxon>
        <taxon>Dikarya</taxon>
        <taxon>Basidiomycota</taxon>
        <taxon>Agaricomycotina</taxon>
        <taxon>Agaricomycetes</taxon>
        <taxon>Phallomycetidae</taxon>
        <taxon>Geastrales</taxon>
        <taxon>Sphaerobolaceae</taxon>
        <taxon>Sphaerobolus</taxon>
    </lineage>
</organism>
<name>A0A0C9V9Z3_SPHS4</name>
<keyword evidence="3" id="KW-1185">Reference proteome</keyword>
<evidence type="ECO:0000313" key="2">
    <source>
        <dbReference type="EMBL" id="KIJ34141.1"/>
    </source>
</evidence>
<feature type="compositionally biased region" description="Acidic residues" evidence="1">
    <location>
        <begin position="353"/>
        <end position="377"/>
    </location>
</feature>